<keyword evidence="7 8" id="KW-0862">Zinc</keyword>
<dbReference type="CDD" id="cd20335">
    <property type="entry name" value="BRcat_RBR"/>
    <property type="match status" value="1"/>
</dbReference>
<reference evidence="12" key="1">
    <citation type="journal article" date="2017" name="BMC Genomics">
        <title>Gapless genome assembly of Colletotrichum higginsianum reveals chromosome structure and association of transposable elements with secondary metabolite gene clusters.</title>
        <authorList>
            <person name="Dallery J.-F."/>
            <person name="Lapalu N."/>
            <person name="Zampounis A."/>
            <person name="Pigne S."/>
            <person name="Luyten I."/>
            <person name="Amselem J."/>
            <person name="Wittenberg A.H.J."/>
            <person name="Zhou S."/>
            <person name="de Queiroz M.V."/>
            <person name="Robin G.P."/>
            <person name="Auger A."/>
            <person name="Hainaut M."/>
            <person name="Henrissat B."/>
            <person name="Kim K.-T."/>
            <person name="Lee Y.-H."/>
            <person name="Lespinet O."/>
            <person name="Schwartz D.C."/>
            <person name="Thon M.R."/>
            <person name="O'Connell R.J."/>
        </authorList>
    </citation>
    <scope>NUCLEOTIDE SEQUENCE [LARGE SCALE GENOMIC DNA]</scope>
    <source>
        <strain evidence="12">IMI 349063</strain>
    </source>
</reference>
<dbReference type="PANTHER" id="PTHR22770">
    <property type="entry name" value="UBIQUITIN CONJUGATING ENZYME 7 INTERACTING PROTEIN-RELATED"/>
    <property type="match status" value="1"/>
</dbReference>
<evidence type="ECO:0000256" key="7">
    <source>
        <dbReference type="ARBA" id="ARBA00022833"/>
    </source>
</evidence>
<comment type="caution">
    <text evidence="11">The sequence shown here is derived from an EMBL/GenBank/DDBJ whole genome shotgun (WGS) entry which is preliminary data.</text>
</comment>
<evidence type="ECO:0000259" key="9">
    <source>
        <dbReference type="PROSITE" id="PS50103"/>
    </source>
</evidence>
<dbReference type="Gene3D" id="1.20.120.1750">
    <property type="match status" value="1"/>
</dbReference>
<dbReference type="GO" id="GO:0008270">
    <property type="term" value="F:zinc ion binding"/>
    <property type="evidence" value="ECO:0007669"/>
    <property type="project" value="UniProtKB-KW"/>
</dbReference>
<feature type="domain" description="C3H1-type" evidence="9">
    <location>
        <begin position="16"/>
        <end position="43"/>
    </location>
</feature>
<dbReference type="InterPro" id="IPR002867">
    <property type="entry name" value="IBR_dom"/>
</dbReference>
<evidence type="ECO:0000256" key="6">
    <source>
        <dbReference type="ARBA" id="ARBA00022786"/>
    </source>
</evidence>
<dbReference type="GeneID" id="28862533"/>
<name>A0A1B7YRQ2_COLHI</name>
<feature type="domain" description="RING-type" evidence="10">
    <location>
        <begin position="670"/>
        <end position="884"/>
    </location>
</feature>
<evidence type="ECO:0000256" key="4">
    <source>
        <dbReference type="ARBA" id="ARBA00022737"/>
    </source>
</evidence>
<keyword evidence="12" id="KW-1185">Reference proteome</keyword>
<dbReference type="Proteomes" id="UP000092177">
    <property type="component" value="Chromosome 2"/>
</dbReference>
<proteinExistence type="predicted"/>
<sequence>MNRQLGIRPPAAVPSRNPATVCRFHARGICRAGDECLFVHENVESAPRARVDPPPRPFMRALTEQAMPLPCRFFLRGQCNKGETCGFSHAQAPPSSGTAAEETLPVDARAQIPCSFFAKGICRNGDGCPYLHTGDTQHISTIPEDTLVSLCSINEADVFASLEVLMRVQIPAMERCTRDLFGASISFGPGASVENISLSSDYSTARITNLPAGSGSGYVSLVLSRLGLEVPPNCVRVRPYGQDNPTIAADVRVEDPNFAKSRYAKYETGELAKVDGLLDVKDFALALPAANGAGGFAHRVNCRKIICSWHKPLRVALLKFDSEEVAREVFDGFSTGAYKDLGSAVSCRLGQVEGPYWGSRGYQRRFPSESRKWTLTLRVPLQANDKDILRTIPRNARPRDVGFEGTTYRLGDECSARQLAMIEKLLTKIGSLEMKLTANMEIPGKRVKAMARFVDEADAKEAVEILNNIRLPFNETDKLNVNLVYSSTYKVATKVFEAVWGDVEAAKVASSEKHIQFKHFPPTNGYISLRLEGEDRGDLAAAEKVVDTILRGQTVTDKEGTKPFWNPSFGNRAGAEKALRKIEQSFRVAFHCLPSKTEVRVFRWAIHGGFQDLRDALGPENVMLSVLPTASRIEVIGPRASYDLAMDIMSGRRESTKTTASAQKRTEESPGIDCSVCWTEAGDPLTTRCGHVSCRDCFENFCRSADSGDAGSDLRCLADEGSCDTVFDLLELEEHLPSLAFEEVLASSAKSYIAKQPLTFRYCPTAECGLVYRAAPADRPGVFACPGCAQSVCTACHHPHAGQSCAEYRYAASGCEEAFDRAKAELGIKDCPRCKTSIQKSSGCNRMTCGGCGAHICWVCLDTFANGQACYSHMNRKHGSIFPEDPLYDL</sequence>
<dbReference type="GO" id="GO:0043161">
    <property type="term" value="P:proteasome-mediated ubiquitin-dependent protein catabolic process"/>
    <property type="evidence" value="ECO:0007669"/>
    <property type="project" value="TreeGrafter"/>
</dbReference>
<evidence type="ECO:0000256" key="2">
    <source>
        <dbReference type="ARBA" id="ARBA00022679"/>
    </source>
</evidence>
<dbReference type="Pfam" id="PF14608">
    <property type="entry name" value="zf-CCCH_2"/>
    <property type="match status" value="3"/>
</dbReference>
<gene>
    <name evidence="11" type="ORF">CH63R_03451</name>
</gene>
<dbReference type="InterPro" id="IPR018957">
    <property type="entry name" value="Znf_C3HC4_RING-type"/>
</dbReference>
<dbReference type="SUPFAM" id="SSF57850">
    <property type="entry name" value="RING/U-box"/>
    <property type="match status" value="2"/>
</dbReference>
<dbReference type="Pfam" id="PF01485">
    <property type="entry name" value="IBR"/>
    <property type="match status" value="1"/>
</dbReference>
<dbReference type="KEGG" id="chig:CH63R_03451"/>
<dbReference type="Gene3D" id="3.30.40.10">
    <property type="entry name" value="Zinc/RING finger domain, C3HC4 (zinc finger)"/>
    <property type="match status" value="1"/>
</dbReference>
<evidence type="ECO:0000256" key="1">
    <source>
        <dbReference type="ARBA" id="ARBA00004906"/>
    </source>
</evidence>
<dbReference type="InterPro" id="IPR044066">
    <property type="entry name" value="TRIAD_supradom"/>
</dbReference>
<feature type="zinc finger region" description="C3H1-type" evidence="8">
    <location>
        <begin position="108"/>
        <end position="135"/>
    </location>
</feature>
<accession>A0A1B7YRQ2</accession>
<keyword evidence="4" id="KW-0677">Repeat</keyword>
<dbReference type="RefSeq" id="XP_018163242.1">
    <property type="nucleotide sequence ID" value="XM_018298426.1"/>
</dbReference>
<comment type="pathway">
    <text evidence="1">Protein modification; protein ubiquitination.</text>
</comment>
<feature type="domain" description="C3H1-type" evidence="9">
    <location>
        <begin position="70"/>
        <end position="92"/>
    </location>
</feature>
<feature type="zinc finger region" description="C3H1-type" evidence="8">
    <location>
        <begin position="70"/>
        <end position="92"/>
    </location>
</feature>
<organism evidence="11 12">
    <name type="scientific">Colletotrichum higginsianum (strain IMI 349063)</name>
    <name type="common">Crucifer anthracnose fungus</name>
    <dbReference type="NCBI Taxonomy" id="759273"/>
    <lineage>
        <taxon>Eukaryota</taxon>
        <taxon>Fungi</taxon>
        <taxon>Dikarya</taxon>
        <taxon>Ascomycota</taxon>
        <taxon>Pezizomycotina</taxon>
        <taxon>Sordariomycetes</taxon>
        <taxon>Hypocreomycetidae</taxon>
        <taxon>Glomerellales</taxon>
        <taxon>Glomerellaceae</taxon>
        <taxon>Colletotrichum</taxon>
        <taxon>Colletotrichum destructivum species complex</taxon>
    </lineage>
</organism>
<dbReference type="VEuPathDB" id="FungiDB:CH63R_03451"/>
<dbReference type="GO" id="GO:0000151">
    <property type="term" value="C:ubiquitin ligase complex"/>
    <property type="evidence" value="ECO:0007669"/>
    <property type="project" value="TreeGrafter"/>
</dbReference>
<evidence type="ECO:0000313" key="12">
    <source>
        <dbReference type="Proteomes" id="UP000092177"/>
    </source>
</evidence>
<dbReference type="Gene3D" id="4.10.1000.10">
    <property type="entry name" value="Zinc finger, CCCH-type"/>
    <property type="match status" value="1"/>
</dbReference>
<feature type="zinc finger region" description="C3H1-type" evidence="8">
    <location>
        <begin position="16"/>
        <end position="43"/>
    </location>
</feature>
<feature type="domain" description="C3H1-type" evidence="9">
    <location>
        <begin position="108"/>
        <end position="135"/>
    </location>
</feature>
<keyword evidence="3 8" id="KW-0479">Metal-binding</keyword>
<dbReference type="EMBL" id="LTAN01000002">
    <property type="protein sequence ID" value="OBR14725.1"/>
    <property type="molecule type" value="Genomic_DNA"/>
</dbReference>
<dbReference type="GO" id="GO:0004842">
    <property type="term" value="F:ubiquitin-protein transferase activity"/>
    <property type="evidence" value="ECO:0007669"/>
    <property type="project" value="TreeGrafter"/>
</dbReference>
<dbReference type="SMART" id="SM00647">
    <property type="entry name" value="IBR"/>
    <property type="match status" value="2"/>
</dbReference>
<dbReference type="Pfam" id="PF00097">
    <property type="entry name" value="zf-C3HC4"/>
    <property type="match status" value="1"/>
</dbReference>
<dbReference type="InterPro" id="IPR013083">
    <property type="entry name" value="Znf_RING/FYVE/PHD"/>
</dbReference>
<keyword evidence="2" id="KW-0808">Transferase</keyword>
<evidence type="ECO:0000256" key="3">
    <source>
        <dbReference type="ARBA" id="ARBA00022723"/>
    </source>
</evidence>
<dbReference type="GO" id="GO:0097039">
    <property type="term" value="P:protein linear polyubiquitination"/>
    <property type="evidence" value="ECO:0007669"/>
    <property type="project" value="TreeGrafter"/>
</dbReference>
<keyword evidence="5 8" id="KW-0863">Zinc-finger</keyword>
<dbReference type="GO" id="GO:0043130">
    <property type="term" value="F:ubiquitin binding"/>
    <property type="evidence" value="ECO:0007669"/>
    <property type="project" value="TreeGrafter"/>
</dbReference>
<dbReference type="PROSITE" id="PS51873">
    <property type="entry name" value="TRIAD"/>
    <property type="match status" value="1"/>
</dbReference>
<dbReference type="SUPFAM" id="SSF90229">
    <property type="entry name" value="CCCH zinc finger"/>
    <property type="match status" value="3"/>
</dbReference>
<evidence type="ECO:0000259" key="10">
    <source>
        <dbReference type="PROSITE" id="PS51873"/>
    </source>
</evidence>
<evidence type="ECO:0000313" key="11">
    <source>
        <dbReference type="EMBL" id="OBR14725.1"/>
    </source>
</evidence>
<dbReference type="PANTHER" id="PTHR22770:SF13">
    <property type="entry name" value="RING-TYPE DOMAIN-CONTAINING PROTEIN"/>
    <property type="match status" value="1"/>
</dbReference>
<protein>
    <submittedName>
        <fullName evidence="11">Ariadne ring</fullName>
    </submittedName>
</protein>
<dbReference type="SMART" id="SM00356">
    <property type="entry name" value="ZnF_C3H1"/>
    <property type="match status" value="3"/>
</dbReference>
<dbReference type="PROSITE" id="PS50103">
    <property type="entry name" value="ZF_C3H1"/>
    <property type="match status" value="3"/>
</dbReference>
<dbReference type="InterPro" id="IPR051628">
    <property type="entry name" value="LUBAC_E3_Ligases"/>
</dbReference>
<keyword evidence="6" id="KW-0833">Ubl conjugation pathway</keyword>
<dbReference type="CDD" id="cd16449">
    <property type="entry name" value="RING-HC"/>
    <property type="match status" value="1"/>
</dbReference>
<evidence type="ECO:0000256" key="5">
    <source>
        <dbReference type="ARBA" id="ARBA00022771"/>
    </source>
</evidence>
<dbReference type="Pfam" id="PF22191">
    <property type="entry name" value="IBR_1"/>
    <property type="match status" value="1"/>
</dbReference>
<dbReference type="AlphaFoldDB" id="A0A1B7YRQ2"/>
<dbReference type="CDD" id="cd22585">
    <property type="entry name" value="Rcat_RBR_DEAH12-like"/>
    <property type="match status" value="1"/>
</dbReference>
<dbReference type="OrthoDB" id="1431934at2759"/>
<dbReference type="InterPro" id="IPR013087">
    <property type="entry name" value="Znf_C2H2_type"/>
</dbReference>
<dbReference type="InterPro" id="IPR036855">
    <property type="entry name" value="Znf_CCCH_sf"/>
</dbReference>
<dbReference type="PROSITE" id="PS00028">
    <property type="entry name" value="ZINC_FINGER_C2H2_1"/>
    <property type="match status" value="1"/>
</dbReference>
<dbReference type="InterPro" id="IPR000571">
    <property type="entry name" value="Znf_CCCH"/>
</dbReference>
<evidence type="ECO:0000256" key="8">
    <source>
        <dbReference type="PROSITE-ProRule" id="PRU00723"/>
    </source>
</evidence>